<reference evidence="3 4" key="1">
    <citation type="submission" date="2020-01" db="EMBL/GenBank/DDBJ databases">
        <title>Leptobacterium flavescens.</title>
        <authorList>
            <person name="Wang G."/>
        </authorList>
    </citation>
    <scope>NUCLEOTIDE SEQUENCE [LARGE SCALE GENOMIC DNA]</scope>
    <source>
        <strain evidence="3 4">KCTC 22160</strain>
    </source>
</reference>
<dbReference type="InterPro" id="IPR036890">
    <property type="entry name" value="HATPase_C_sf"/>
</dbReference>
<dbReference type="Gene3D" id="3.30.565.10">
    <property type="entry name" value="Histidine kinase-like ATPase, C-terminal domain"/>
    <property type="match status" value="1"/>
</dbReference>
<keyword evidence="1" id="KW-0812">Transmembrane</keyword>
<evidence type="ECO:0000313" key="4">
    <source>
        <dbReference type="Proteomes" id="UP000468581"/>
    </source>
</evidence>
<gene>
    <name evidence="3" type="ORF">GWK08_01470</name>
</gene>
<dbReference type="Pfam" id="PF06580">
    <property type="entry name" value="His_kinase"/>
    <property type="match status" value="1"/>
</dbReference>
<dbReference type="Proteomes" id="UP000468581">
    <property type="component" value="Unassembled WGS sequence"/>
</dbReference>
<sequence>MQRSYLAILLHGFLWLLAFLYPLFSLDDISNVQYIINRNWLSVTSVFLVFYINYFVLVNAYFFKRKKLQFYIINVLLIAVLFFLIQYFLTWNAFNPSINGIRTREVRSGQMSSIQLILPMILSVGMCVGLKINKKLNKNQLALQQVKQAQLSAEIKYLKYQVQPHFLFNTLNNIYALVDSSPEIAKESIHDLSKMMRYLLHDSSTNKVPLAKEIEFLERYIDLMQLRISSSLTLEKSFPVINRPIKIAPLTLISFIENAFKHGIDAVQDSFIKIELKIDNDEIQYSVINSSFPEKEKVTNSGIGLKNLKKRLELLYPNKFELFTKEENNIFKATLILNFKE</sequence>
<dbReference type="InterPro" id="IPR010559">
    <property type="entry name" value="Sig_transdc_His_kin_internal"/>
</dbReference>
<dbReference type="AlphaFoldDB" id="A0A6P0UJJ1"/>
<accession>A0A6P0UJJ1</accession>
<dbReference type="InterPro" id="IPR050640">
    <property type="entry name" value="Bact_2-comp_sensor_kinase"/>
</dbReference>
<organism evidence="3 4">
    <name type="scientific">Leptobacterium flavescens</name>
    <dbReference type="NCBI Taxonomy" id="472055"/>
    <lineage>
        <taxon>Bacteria</taxon>
        <taxon>Pseudomonadati</taxon>
        <taxon>Bacteroidota</taxon>
        <taxon>Flavobacteriia</taxon>
        <taxon>Flavobacteriales</taxon>
        <taxon>Flavobacteriaceae</taxon>
        <taxon>Leptobacterium</taxon>
    </lineage>
</organism>
<dbReference type="RefSeq" id="WP_163605135.1">
    <property type="nucleotide sequence ID" value="NZ_JAABOO010000001.1"/>
</dbReference>
<dbReference type="EMBL" id="JAABOO010000001">
    <property type="protein sequence ID" value="NER12098.1"/>
    <property type="molecule type" value="Genomic_DNA"/>
</dbReference>
<name>A0A6P0UJJ1_9FLAO</name>
<feature type="domain" description="Signal transduction histidine kinase internal region" evidence="2">
    <location>
        <begin position="153"/>
        <end position="231"/>
    </location>
</feature>
<evidence type="ECO:0000259" key="2">
    <source>
        <dbReference type="Pfam" id="PF06580"/>
    </source>
</evidence>
<comment type="caution">
    <text evidence="3">The sequence shown here is derived from an EMBL/GenBank/DDBJ whole genome shotgun (WGS) entry which is preliminary data.</text>
</comment>
<feature type="transmembrane region" description="Helical" evidence="1">
    <location>
        <begin position="109"/>
        <end position="130"/>
    </location>
</feature>
<dbReference type="PANTHER" id="PTHR34220">
    <property type="entry name" value="SENSOR HISTIDINE KINASE YPDA"/>
    <property type="match status" value="1"/>
</dbReference>
<dbReference type="GO" id="GO:0000155">
    <property type="term" value="F:phosphorelay sensor kinase activity"/>
    <property type="evidence" value="ECO:0007669"/>
    <property type="project" value="InterPro"/>
</dbReference>
<keyword evidence="1" id="KW-1133">Transmembrane helix</keyword>
<proteinExistence type="predicted"/>
<keyword evidence="3" id="KW-0418">Kinase</keyword>
<evidence type="ECO:0000313" key="3">
    <source>
        <dbReference type="EMBL" id="NER12098.1"/>
    </source>
</evidence>
<protein>
    <submittedName>
        <fullName evidence="3">Histidine kinase</fullName>
    </submittedName>
</protein>
<keyword evidence="4" id="KW-1185">Reference proteome</keyword>
<keyword evidence="3" id="KW-0808">Transferase</keyword>
<evidence type="ECO:0000256" key="1">
    <source>
        <dbReference type="SAM" id="Phobius"/>
    </source>
</evidence>
<dbReference type="GO" id="GO:0016020">
    <property type="term" value="C:membrane"/>
    <property type="evidence" value="ECO:0007669"/>
    <property type="project" value="InterPro"/>
</dbReference>
<keyword evidence="1" id="KW-0472">Membrane</keyword>
<dbReference type="PANTHER" id="PTHR34220:SF7">
    <property type="entry name" value="SENSOR HISTIDINE KINASE YPDA"/>
    <property type="match status" value="1"/>
</dbReference>
<dbReference type="SUPFAM" id="SSF55874">
    <property type="entry name" value="ATPase domain of HSP90 chaperone/DNA topoisomerase II/histidine kinase"/>
    <property type="match status" value="1"/>
</dbReference>
<feature type="transmembrane region" description="Helical" evidence="1">
    <location>
        <begin position="70"/>
        <end position="89"/>
    </location>
</feature>
<feature type="transmembrane region" description="Helical" evidence="1">
    <location>
        <begin position="41"/>
        <end position="63"/>
    </location>
</feature>